<reference evidence="1" key="1">
    <citation type="submission" date="2024-07" db="EMBL/GenBank/DDBJ databases">
        <title>Halotolerant mesophilic bacterium Ornithinibacillus sp. 4-3, sp. nov., isolated from soil.</title>
        <authorList>
            <person name="Sidarenka A.V."/>
            <person name="Guliayeva D.E."/>
            <person name="Leanovich S.I."/>
            <person name="Hileuskaya K.S."/>
            <person name="Akhremchuk A.E."/>
            <person name="Sikolenko M.A."/>
            <person name="Valentovich L.N."/>
        </authorList>
    </citation>
    <scope>NUCLEOTIDE SEQUENCE</scope>
    <source>
        <strain evidence="1">4-3</strain>
    </source>
</reference>
<accession>A0AB39HN14</accession>
<dbReference type="Pfam" id="PF23857">
    <property type="entry name" value="Phage_TAC_19"/>
    <property type="match status" value="1"/>
</dbReference>
<dbReference type="RefSeq" id="WP_368652366.1">
    <property type="nucleotide sequence ID" value="NZ_CP162599.1"/>
</dbReference>
<dbReference type="NCBIfam" id="NF047360">
    <property type="entry name" value="tail_chap_PVL"/>
    <property type="match status" value="1"/>
</dbReference>
<dbReference type="EMBL" id="CP162599">
    <property type="protein sequence ID" value="XDK31640.1"/>
    <property type="molecule type" value="Genomic_DNA"/>
</dbReference>
<gene>
    <name evidence="1" type="ORF">AB4Y30_11445</name>
</gene>
<evidence type="ECO:0008006" key="2">
    <source>
        <dbReference type="Google" id="ProtNLM"/>
    </source>
</evidence>
<name>A0AB39HN14_9BACI</name>
<proteinExistence type="predicted"/>
<protein>
    <recommendedName>
        <fullName evidence="2">Phage tail protein</fullName>
    </recommendedName>
</protein>
<evidence type="ECO:0000313" key="1">
    <source>
        <dbReference type="EMBL" id="XDK31640.1"/>
    </source>
</evidence>
<sequence length="122" mass="13481">MTDKLQAEHKSLTLVVEIEGKDQRFVSPKKIPGVLWRQAAMVAEEIESGEVLVSDLDSHLQFVCDVFGNQFSLDQLEEGVDARDLVKVVYAVTIFVMGQVSVAAEMLTSNVDIADINEKKGE</sequence>
<dbReference type="InterPro" id="IPR057006">
    <property type="entry name" value="Phage_TAC_19"/>
</dbReference>
<dbReference type="AlphaFoldDB" id="A0AB39HN14"/>
<organism evidence="1">
    <name type="scientific">Ornithinibacillus sp. 4-3</name>
    <dbReference type="NCBI Taxonomy" id="3231488"/>
    <lineage>
        <taxon>Bacteria</taxon>
        <taxon>Bacillati</taxon>
        <taxon>Bacillota</taxon>
        <taxon>Bacilli</taxon>
        <taxon>Bacillales</taxon>
        <taxon>Bacillaceae</taxon>
        <taxon>Ornithinibacillus</taxon>
    </lineage>
</organism>